<accession>A0ABS6BCR2</accession>
<dbReference type="InterPro" id="IPR010310">
    <property type="entry name" value="T7SS_ESAT-6-like"/>
</dbReference>
<dbReference type="Pfam" id="PF06013">
    <property type="entry name" value="WXG100"/>
    <property type="match status" value="1"/>
</dbReference>
<evidence type="ECO:0000313" key="1">
    <source>
        <dbReference type="EMBL" id="MBU3068079.1"/>
    </source>
</evidence>
<protein>
    <submittedName>
        <fullName evidence="1">WXG100 family type VII secretion target</fullName>
    </submittedName>
</protein>
<reference evidence="1 2" key="1">
    <citation type="submission" date="2021-06" db="EMBL/GenBank/DDBJ databases">
        <title>Actinomycetes sequencing.</title>
        <authorList>
            <person name="Shan Q."/>
        </authorList>
    </citation>
    <scope>NUCLEOTIDE SEQUENCE [LARGE SCALE GENOMIC DNA]</scope>
    <source>
        <strain evidence="1 2">NEAU-G5</strain>
    </source>
</reference>
<dbReference type="RefSeq" id="WP_215924220.1">
    <property type="nucleotide sequence ID" value="NZ_JAHKNI010000029.1"/>
</dbReference>
<comment type="caution">
    <text evidence="1">The sequence shown here is derived from an EMBL/GenBank/DDBJ whole genome shotgun (WGS) entry which is preliminary data.</text>
</comment>
<sequence>MVVQNDSGASAQAQQNMGNSVDALRAKIAKITQAVDAAKTGWQGSAFKACANAADAWDAKAKKLNSTLDEITGEVGKGNQSYTGLEGDNEQQFNQLVNTDAPSAASSWTSLRA</sequence>
<dbReference type="Gene3D" id="1.10.287.1060">
    <property type="entry name" value="ESAT-6-like"/>
    <property type="match status" value="1"/>
</dbReference>
<dbReference type="Proteomes" id="UP000733379">
    <property type="component" value="Unassembled WGS sequence"/>
</dbReference>
<proteinExistence type="predicted"/>
<gene>
    <name evidence="1" type="ORF">KO481_42010</name>
</gene>
<name>A0ABS6BCR2_9NOCA</name>
<keyword evidence="2" id="KW-1185">Reference proteome</keyword>
<dbReference type="SUPFAM" id="SSF140453">
    <property type="entry name" value="EsxAB dimer-like"/>
    <property type="match status" value="1"/>
</dbReference>
<organism evidence="1 2">
    <name type="scientific">Nocardia albiluteola</name>
    <dbReference type="NCBI Taxonomy" id="2842303"/>
    <lineage>
        <taxon>Bacteria</taxon>
        <taxon>Bacillati</taxon>
        <taxon>Actinomycetota</taxon>
        <taxon>Actinomycetes</taxon>
        <taxon>Mycobacteriales</taxon>
        <taxon>Nocardiaceae</taxon>
        <taxon>Nocardia</taxon>
    </lineage>
</organism>
<evidence type="ECO:0000313" key="2">
    <source>
        <dbReference type="Proteomes" id="UP000733379"/>
    </source>
</evidence>
<dbReference type="EMBL" id="JAHKNI010000029">
    <property type="protein sequence ID" value="MBU3068079.1"/>
    <property type="molecule type" value="Genomic_DNA"/>
</dbReference>
<dbReference type="InterPro" id="IPR036689">
    <property type="entry name" value="ESAT-6-like_sf"/>
</dbReference>